<dbReference type="InterPro" id="IPR031140">
    <property type="entry name" value="IDD1-16"/>
</dbReference>
<dbReference type="Proteomes" id="UP000036987">
    <property type="component" value="Unassembled WGS sequence"/>
</dbReference>
<proteinExistence type="predicted"/>
<dbReference type="OrthoDB" id="6354171at2759"/>
<dbReference type="Pfam" id="PF22992">
    <property type="entry name" value="C2CH-4th_BIRD-IDD"/>
    <property type="match status" value="1"/>
</dbReference>
<dbReference type="EMBL" id="LFYR01000391">
    <property type="protein sequence ID" value="KMZ74182.1"/>
    <property type="molecule type" value="Genomic_DNA"/>
</dbReference>
<dbReference type="PROSITE" id="PS50157">
    <property type="entry name" value="ZINC_FINGER_C2H2_2"/>
    <property type="match status" value="1"/>
</dbReference>
<dbReference type="InterPro" id="IPR055186">
    <property type="entry name" value="C2H2-2nd_BIRD-IDD"/>
</dbReference>
<evidence type="ECO:0000256" key="3">
    <source>
        <dbReference type="ARBA" id="ARBA00022771"/>
    </source>
</evidence>
<feature type="region of interest" description="Disordered" evidence="11">
    <location>
        <begin position="360"/>
        <end position="383"/>
    </location>
</feature>
<dbReference type="PANTHER" id="PTHR10593:SF214">
    <property type="entry name" value="PROTEIN INDETERMINATE-DOMAIN 5, CHLOROPLASTIC"/>
    <property type="match status" value="1"/>
</dbReference>
<dbReference type="InterPro" id="IPR055185">
    <property type="entry name" value="C2CH-4th_BIRD-IDD"/>
</dbReference>
<keyword evidence="1" id="KW-0479">Metal-binding</keyword>
<dbReference type="PANTHER" id="PTHR10593">
    <property type="entry name" value="SERINE/THREONINE-PROTEIN KINASE RIO"/>
    <property type="match status" value="1"/>
</dbReference>
<keyword evidence="4" id="KW-0862">Zinc</keyword>
<keyword evidence="3 10" id="KW-0863">Zinc-finger</keyword>
<dbReference type="Pfam" id="PF12874">
    <property type="entry name" value="zf-met"/>
    <property type="match status" value="1"/>
</dbReference>
<dbReference type="Gene3D" id="3.30.160.60">
    <property type="entry name" value="Classic Zinc Finger"/>
    <property type="match status" value="2"/>
</dbReference>
<dbReference type="GO" id="GO:0008270">
    <property type="term" value="F:zinc ion binding"/>
    <property type="evidence" value="ECO:0007669"/>
    <property type="project" value="UniProtKB-KW"/>
</dbReference>
<evidence type="ECO:0000313" key="13">
    <source>
        <dbReference type="EMBL" id="KMZ74182.1"/>
    </source>
</evidence>
<keyword evidence="2" id="KW-0677">Repeat</keyword>
<name>A0A0K9Q0Z5_ZOSMR</name>
<evidence type="ECO:0000256" key="5">
    <source>
        <dbReference type="ARBA" id="ARBA00023015"/>
    </source>
</evidence>
<dbReference type="Pfam" id="PF22995">
    <property type="entry name" value="C2CH-3rd_BIRD-IDD"/>
    <property type="match status" value="1"/>
</dbReference>
<evidence type="ECO:0000256" key="6">
    <source>
        <dbReference type="ARBA" id="ARBA00023163"/>
    </source>
</evidence>
<organism evidence="13 14">
    <name type="scientific">Zostera marina</name>
    <name type="common">Eelgrass</name>
    <dbReference type="NCBI Taxonomy" id="29655"/>
    <lineage>
        <taxon>Eukaryota</taxon>
        <taxon>Viridiplantae</taxon>
        <taxon>Streptophyta</taxon>
        <taxon>Embryophyta</taxon>
        <taxon>Tracheophyta</taxon>
        <taxon>Spermatophyta</taxon>
        <taxon>Magnoliopsida</taxon>
        <taxon>Liliopsida</taxon>
        <taxon>Zosteraceae</taxon>
        <taxon>Zostera</taxon>
    </lineage>
</organism>
<dbReference type="STRING" id="29655.A0A0K9Q0Z5"/>
<dbReference type="InterPro" id="IPR055187">
    <property type="entry name" value="C2CH-3rd_BIRD-IDD"/>
</dbReference>
<gene>
    <name evidence="13" type="ORF">ZOSMA_133G00320</name>
</gene>
<dbReference type="PROSITE" id="PS00028">
    <property type="entry name" value="ZINC_FINGER_C2H2_1"/>
    <property type="match status" value="1"/>
</dbReference>
<evidence type="ECO:0000256" key="8">
    <source>
        <dbReference type="ARBA" id="ARBA00072973"/>
    </source>
</evidence>
<dbReference type="InterPro" id="IPR013087">
    <property type="entry name" value="Znf_C2H2_type"/>
</dbReference>
<keyword evidence="14" id="KW-1185">Reference proteome</keyword>
<reference evidence="14" key="1">
    <citation type="journal article" date="2016" name="Nature">
        <title>The genome of the seagrass Zostera marina reveals angiosperm adaptation to the sea.</title>
        <authorList>
            <person name="Olsen J.L."/>
            <person name="Rouze P."/>
            <person name="Verhelst B."/>
            <person name="Lin Y.-C."/>
            <person name="Bayer T."/>
            <person name="Collen J."/>
            <person name="Dattolo E."/>
            <person name="De Paoli E."/>
            <person name="Dittami S."/>
            <person name="Maumus F."/>
            <person name="Michel G."/>
            <person name="Kersting A."/>
            <person name="Lauritano C."/>
            <person name="Lohaus R."/>
            <person name="Toepel M."/>
            <person name="Tonon T."/>
            <person name="Vanneste K."/>
            <person name="Amirebrahimi M."/>
            <person name="Brakel J."/>
            <person name="Bostroem C."/>
            <person name="Chovatia M."/>
            <person name="Grimwood J."/>
            <person name="Jenkins J.W."/>
            <person name="Jueterbock A."/>
            <person name="Mraz A."/>
            <person name="Stam W.T."/>
            <person name="Tice H."/>
            <person name="Bornberg-Bauer E."/>
            <person name="Green P.J."/>
            <person name="Pearson G.A."/>
            <person name="Procaccini G."/>
            <person name="Duarte C.M."/>
            <person name="Schmutz J."/>
            <person name="Reusch T.B.H."/>
            <person name="Van de Peer Y."/>
        </authorList>
    </citation>
    <scope>NUCLEOTIDE SEQUENCE [LARGE SCALE GENOMIC DNA]</scope>
    <source>
        <strain evidence="14">cv. Finnish</strain>
    </source>
</reference>
<keyword evidence="5" id="KW-0805">Transcription regulation</keyword>
<evidence type="ECO:0000259" key="12">
    <source>
        <dbReference type="PROSITE" id="PS50157"/>
    </source>
</evidence>
<evidence type="ECO:0000256" key="7">
    <source>
        <dbReference type="ARBA" id="ARBA00059785"/>
    </source>
</evidence>
<dbReference type="OMA" id="HTGPPQN"/>
<accession>A0A0K9Q0Z5</accession>
<evidence type="ECO:0000256" key="11">
    <source>
        <dbReference type="SAM" id="MobiDB-lite"/>
    </source>
</evidence>
<evidence type="ECO:0000256" key="4">
    <source>
        <dbReference type="ARBA" id="ARBA00022833"/>
    </source>
</evidence>
<evidence type="ECO:0000256" key="9">
    <source>
        <dbReference type="ARBA" id="ARBA00083437"/>
    </source>
</evidence>
<feature type="compositionally biased region" description="Low complexity" evidence="11">
    <location>
        <begin position="360"/>
        <end position="376"/>
    </location>
</feature>
<evidence type="ECO:0000313" key="14">
    <source>
        <dbReference type="Proteomes" id="UP000036987"/>
    </source>
</evidence>
<feature type="region of interest" description="Disordered" evidence="11">
    <location>
        <begin position="497"/>
        <end position="527"/>
    </location>
</feature>
<evidence type="ECO:0000256" key="10">
    <source>
        <dbReference type="PROSITE-ProRule" id="PRU00042"/>
    </source>
</evidence>
<dbReference type="GO" id="GO:0005634">
    <property type="term" value="C:nucleus"/>
    <property type="evidence" value="ECO:0000318"/>
    <property type="project" value="GO_Central"/>
</dbReference>
<dbReference type="FunFam" id="3.30.160.60:FF:000554">
    <property type="entry name" value="protein indeterminate-domain 12-like"/>
    <property type="match status" value="1"/>
</dbReference>
<dbReference type="GO" id="GO:0003700">
    <property type="term" value="F:DNA-binding transcription factor activity"/>
    <property type="evidence" value="ECO:0000318"/>
    <property type="project" value="GO_Central"/>
</dbReference>
<evidence type="ECO:0000256" key="1">
    <source>
        <dbReference type="ARBA" id="ARBA00022723"/>
    </source>
</evidence>
<dbReference type="SMART" id="SM00355">
    <property type="entry name" value="ZnF_C2H2"/>
    <property type="match status" value="2"/>
</dbReference>
<protein>
    <recommendedName>
        <fullName evidence="8">Protein EARLY HEADING DATE 2</fullName>
    </recommendedName>
    <alternativeName>
        <fullName evidence="9">Protein RICE INDETERMINATE 1</fullName>
    </alternativeName>
</protein>
<feature type="compositionally biased region" description="Pro residues" evidence="11">
    <location>
        <begin position="39"/>
        <end position="55"/>
    </location>
</feature>
<dbReference type="FunFam" id="3.30.160.60:FF:000131">
    <property type="entry name" value="protein indeterminate-domain 5, chloroplastic-like"/>
    <property type="match status" value="1"/>
</dbReference>
<dbReference type="SUPFAM" id="SSF57667">
    <property type="entry name" value="beta-beta-alpha zinc fingers"/>
    <property type="match status" value="1"/>
</dbReference>
<dbReference type="AlphaFoldDB" id="A0A0K9Q0Z5"/>
<dbReference type="Pfam" id="PF22996">
    <property type="entry name" value="C2H2-2nd_BIRD-IDD"/>
    <property type="match status" value="1"/>
</dbReference>
<comment type="caution">
    <text evidence="13">The sequence shown here is derived from an EMBL/GenBank/DDBJ whole genome shotgun (WGS) entry which is preliminary data.</text>
</comment>
<keyword evidence="6" id="KW-0804">Transcription</keyword>
<sequence>MAASSSSSPFFGIGGDEDLRNQINQQQHRQKLLPTTPTSLPPSQPHPPPLITPPLPKKKRNQPGTPYPDAEVIALSPKTLMATNRFICEVCNKGFQREQNLQLHRRGHNLPWKLKQKSTKEVRRRVYLCPEPTCVHHDPSRALGDLTGIKKHFCRKHGEKKWKCDKCSKRYAVQSDWKAHSKTCGTREYRCDCGTLFSRRDSFITHRAFCDALAQESARIPSGLNTIGGHNHLYGSNLHNMGLGLSNQINSQIPSYLLGGGGGGSTQLDHMMAASSNHPSFRLSAPTAQAGSQSPFFFGSGGGIQDFNDDHNNNKGFHHGLMHLPDLQTGNDNHVNTPSPAAAAAAATFFNLSFFNNDRSSNHNNSNSNNQQNSANLFVSSGGSNEQSNIFSGNLIGENSTGLGVSSLYNNNSSLASNESAILPQMSATALLQKAAQMGATTTTSNINNGSFGSSSSTSNINAKQTNLRSHLDQNEAQIQALMSSLASGNSSIFGTNINNSQFRSGNGREQQQHVHDEQHRQQHRQEQETCTEGYAGFNTNLSILDDSKLHQNLSIGSMGGSDRLTRDFLGVGGMVRNPLRGHMHLHQHQHGLEIDCLNPEMKSAAANAAARSYSSDLGGSLQ</sequence>
<feature type="region of interest" description="Disordered" evidence="11">
    <location>
        <begin position="1"/>
        <end position="69"/>
    </location>
</feature>
<evidence type="ECO:0000256" key="2">
    <source>
        <dbReference type="ARBA" id="ARBA00022737"/>
    </source>
</evidence>
<feature type="domain" description="C2H2-type" evidence="12">
    <location>
        <begin position="86"/>
        <end position="108"/>
    </location>
</feature>
<feature type="compositionally biased region" description="Basic and acidic residues" evidence="11">
    <location>
        <begin position="511"/>
        <end position="527"/>
    </location>
</feature>
<dbReference type="InterPro" id="IPR036236">
    <property type="entry name" value="Znf_C2H2_sf"/>
</dbReference>
<comment type="function">
    <text evidence="7">Transcription activator that acts as a flowering master switch in both long and short days, independently of the circadian clock. Promotes flowering upstream of HD1 by up-regulating FTL1, FTL4, FTL5, FTL6, EHD1, HD3A and RFT1. Seems to repress FTL11 expression. May recognize the consensus motif 5'-TTTGTCGTAAT-3' in target gene promoters.</text>
</comment>